<dbReference type="InterPro" id="IPR039421">
    <property type="entry name" value="Type_1_exporter"/>
</dbReference>
<dbReference type="Proteomes" id="UP000284283">
    <property type="component" value="Unassembled WGS sequence"/>
</dbReference>
<evidence type="ECO:0000256" key="2">
    <source>
        <dbReference type="ARBA" id="ARBA00022448"/>
    </source>
</evidence>
<feature type="transmembrane region" description="Helical" evidence="9">
    <location>
        <begin position="316"/>
        <end position="335"/>
    </location>
</feature>
<name>A0AAE8F6J3_XANVA</name>
<keyword evidence="8 9" id="KW-0472">Membrane</keyword>
<dbReference type="Gene3D" id="3.40.50.300">
    <property type="entry name" value="P-loop containing nucleotide triphosphate hydrolases"/>
    <property type="match status" value="1"/>
</dbReference>
<evidence type="ECO:0000256" key="3">
    <source>
        <dbReference type="ARBA" id="ARBA00022475"/>
    </source>
</evidence>
<dbReference type="SUPFAM" id="SSF52540">
    <property type="entry name" value="P-loop containing nucleoside triphosphate hydrolases"/>
    <property type="match status" value="1"/>
</dbReference>
<evidence type="ECO:0000256" key="9">
    <source>
        <dbReference type="SAM" id="Phobius"/>
    </source>
</evidence>
<dbReference type="InterPro" id="IPR017871">
    <property type="entry name" value="ABC_transporter-like_CS"/>
</dbReference>
<sequence length="712" mass="79001">MRQARKPNVKDRITSSLFNGSSRLEPVLQSEAAECGLACLTMIARYHGHEVDLNSLRRRYGSSLKGSSLAHLIATGRNLGFDARALRAEMGYISRLKMPCVLHWDLNHFVVLEQVDRRGAHILDPANGARLLPLQDVGKHFTGVALELAPSANFEPIKDVEHVRLRTLTGRMRGLGKVFLQILGLSVGIEALSLLLPFQMQWVVDRALISADRNLLLIICLAFFVVVLAQSGLMFMRAWVISWVGAVLSEKWTINLFSHLMRLPLDFFEKRHIGDMVSRFTSLSQIQQTLTGSFVEALLDGVVGLLALLVLISYDIYLALVVLVSAGLYAMLRLIMYKYLWRNNEEQLIYGARQQSELMESVRGVQAIKLANRQADRVLRLANLTQETVLRAMRSQRIGLAFTAINQGVFGIQRVVIVTIGAHMVLKGGFTAGMLVAFLAFADQLTHKVGGVIDKTIDLKMLRLHMQRIGDIALAQPEQESFSSFHKLSKEPSVAIRNLSFRYSDSEPWIFRNLDLKIKAGESLAIIGPSGCGKSTLAKIILGLLKPTQGSVEVDGVNIERIGMTRYRDEVIAAVMQNDQLFGGSIAENIAFGDMDASMEKIIGAAVMAEIHDDVVAMPMGYESLVGDMGSSLSGGQKQRVIFARAMYRKPRILLLDEATSHLDVDREGKINLAVKRIKATRIIIAHRKETIESADRIFDMGKSLRNSSQVA</sequence>
<dbReference type="PANTHER" id="PTHR24221">
    <property type="entry name" value="ATP-BINDING CASSETTE SUB-FAMILY B"/>
    <property type="match status" value="1"/>
</dbReference>
<dbReference type="PROSITE" id="PS50893">
    <property type="entry name" value="ABC_TRANSPORTER_2"/>
    <property type="match status" value="1"/>
</dbReference>
<dbReference type="GO" id="GO:0034040">
    <property type="term" value="F:ATPase-coupled lipid transmembrane transporter activity"/>
    <property type="evidence" value="ECO:0007669"/>
    <property type="project" value="TreeGrafter"/>
</dbReference>
<evidence type="ECO:0000259" key="10">
    <source>
        <dbReference type="PROSITE" id="PS50893"/>
    </source>
</evidence>
<keyword evidence="6" id="KW-0067">ATP-binding</keyword>
<reference evidence="13 14" key="1">
    <citation type="submission" date="2018-03" db="EMBL/GenBank/DDBJ databases">
        <authorList>
            <person name="Wu G."/>
        </authorList>
    </citation>
    <scope>NUCLEOTIDE SEQUENCE [LARGE SCALE GENOMIC DNA]</scope>
    <source>
        <strain evidence="13 14">SAM-118</strain>
    </source>
</reference>
<dbReference type="Gene3D" id="1.20.1560.10">
    <property type="entry name" value="ABC transporter type 1, transmembrane domain"/>
    <property type="match status" value="1"/>
</dbReference>
<comment type="subcellular location">
    <subcellularLocation>
        <location evidence="1">Cell membrane</location>
        <topology evidence="1">Multi-pass membrane protein</topology>
    </subcellularLocation>
</comment>
<organism evidence="13 14">
    <name type="scientific">Xanthomonas vasicola pv. vasculorum</name>
    <dbReference type="NCBI Taxonomy" id="325776"/>
    <lineage>
        <taxon>Bacteria</taxon>
        <taxon>Pseudomonadati</taxon>
        <taxon>Pseudomonadota</taxon>
        <taxon>Gammaproteobacteria</taxon>
        <taxon>Lysobacterales</taxon>
        <taxon>Lysobacteraceae</taxon>
        <taxon>Xanthomonas</taxon>
    </lineage>
</organism>
<feature type="domain" description="Peptidase C39" evidence="12">
    <location>
        <begin position="29"/>
        <end position="148"/>
    </location>
</feature>
<dbReference type="GO" id="GO:0016887">
    <property type="term" value="F:ATP hydrolysis activity"/>
    <property type="evidence" value="ECO:0007669"/>
    <property type="project" value="InterPro"/>
</dbReference>
<evidence type="ECO:0000259" key="11">
    <source>
        <dbReference type="PROSITE" id="PS50929"/>
    </source>
</evidence>
<dbReference type="GO" id="GO:0005886">
    <property type="term" value="C:plasma membrane"/>
    <property type="evidence" value="ECO:0007669"/>
    <property type="project" value="UniProtKB-SubCell"/>
</dbReference>
<dbReference type="InterPro" id="IPR027417">
    <property type="entry name" value="P-loop_NTPase"/>
</dbReference>
<dbReference type="InterPro" id="IPR003593">
    <property type="entry name" value="AAA+_ATPase"/>
</dbReference>
<accession>A0AAE8F6J3</accession>
<evidence type="ECO:0000256" key="1">
    <source>
        <dbReference type="ARBA" id="ARBA00004651"/>
    </source>
</evidence>
<keyword evidence="7 9" id="KW-1133">Transmembrane helix</keyword>
<dbReference type="EMBL" id="PYTT01000102">
    <property type="protein sequence ID" value="RNL01860.1"/>
    <property type="molecule type" value="Genomic_DNA"/>
</dbReference>
<dbReference type="PROSITE" id="PS00211">
    <property type="entry name" value="ABC_TRANSPORTER_1"/>
    <property type="match status" value="1"/>
</dbReference>
<dbReference type="InterPro" id="IPR011527">
    <property type="entry name" value="ABC1_TM_dom"/>
</dbReference>
<feature type="transmembrane region" description="Helical" evidence="9">
    <location>
        <begin position="289"/>
        <end position="310"/>
    </location>
</feature>
<evidence type="ECO:0000256" key="7">
    <source>
        <dbReference type="ARBA" id="ARBA00022989"/>
    </source>
</evidence>
<dbReference type="GO" id="GO:0006508">
    <property type="term" value="P:proteolysis"/>
    <property type="evidence" value="ECO:0007669"/>
    <property type="project" value="InterPro"/>
</dbReference>
<protein>
    <submittedName>
        <fullName evidence="13">Peptidase domain-containing ABC transporter</fullName>
    </submittedName>
</protein>
<dbReference type="PANTHER" id="PTHR24221:SF606">
    <property type="entry name" value="COLICIN V SECRETION-PROCESSING ATP-BINDING PROTEIN"/>
    <property type="match status" value="1"/>
</dbReference>
<evidence type="ECO:0000256" key="4">
    <source>
        <dbReference type="ARBA" id="ARBA00022692"/>
    </source>
</evidence>
<evidence type="ECO:0000259" key="12">
    <source>
        <dbReference type="PROSITE" id="PS50990"/>
    </source>
</evidence>
<dbReference type="Pfam" id="PF03412">
    <property type="entry name" value="Peptidase_C39"/>
    <property type="match status" value="1"/>
</dbReference>
<keyword evidence="2" id="KW-0813">Transport</keyword>
<evidence type="ECO:0000313" key="13">
    <source>
        <dbReference type="EMBL" id="RNL01860.1"/>
    </source>
</evidence>
<gene>
    <name evidence="13" type="ORF">C9386_11470</name>
</gene>
<keyword evidence="3" id="KW-1003">Cell membrane</keyword>
<dbReference type="GO" id="GO:0008233">
    <property type="term" value="F:peptidase activity"/>
    <property type="evidence" value="ECO:0007669"/>
    <property type="project" value="InterPro"/>
</dbReference>
<dbReference type="Pfam" id="PF00664">
    <property type="entry name" value="ABC_membrane"/>
    <property type="match status" value="1"/>
</dbReference>
<evidence type="ECO:0000313" key="14">
    <source>
        <dbReference type="Proteomes" id="UP000284283"/>
    </source>
</evidence>
<dbReference type="InterPro" id="IPR005074">
    <property type="entry name" value="Peptidase_C39"/>
</dbReference>
<dbReference type="KEGG" id="xva:C7V42_16370"/>
<dbReference type="GO" id="GO:0140359">
    <property type="term" value="F:ABC-type transporter activity"/>
    <property type="evidence" value="ECO:0007669"/>
    <property type="project" value="InterPro"/>
</dbReference>
<feature type="domain" description="ABC transporter" evidence="10">
    <location>
        <begin position="494"/>
        <end position="711"/>
    </location>
</feature>
<dbReference type="CDD" id="cd18567">
    <property type="entry name" value="ABC_6TM_CvaB_RaxB_like"/>
    <property type="match status" value="1"/>
</dbReference>
<dbReference type="Gene3D" id="3.90.70.10">
    <property type="entry name" value="Cysteine proteinases"/>
    <property type="match status" value="1"/>
</dbReference>
<dbReference type="PROSITE" id="PS50929">
    <property type="entry name" value="ABC_TM1F"/>
    <property type="match status" value="1"/>
</dbReference>
<dbReference type="Pfam" id="PF00005">
    <property type="entry name" value="ABC_tran"/>
    <property type="match status" value="1"/>
</dbReference>
<evidence type="ECO:0000256" key="6">
    <source>
        <dbReference type="ARBA" id="ARBA00022840"/>
    </source>
</evidence>
<proteinExistence type="predicted"/>
<dbReference type="SUPFAM" id="SSF90123">
    <property type="entry name" value="ABC transporter transmembrane region"/>
    <property type="match status" value="1"/>
</dbReference>
<evidence type="ECO:0000256" key="5">
    <source>
        <dbReference type="ARBA" id="ARBA00022741"/>
    </source>
</evidence>
<keyword evidence="5" id="KW-0547">Nucleotide-binding</keyword>
<comment type="caution">
    <text evidence="13">The sequence shown here is derived from an EMBL/GenBank/DDBJ whole genome shotgun (WGS) entry which is preliminary data.</text>
</comment>
<feature type="transmembrane region" description="Helical" evidence="9">
    <location>
        <begin position="215"/>
        <end position="235"/>
    </location>
</feature>
<dbReference type="SMART" id="SM00382">
    <property type="entry name" value="AAA"/>
    <property type="match status" value="1"/>
</dbReference>
<evidence type="ECO:0000256" key="8">
    <source>
        <dbReference type="ARBA" id="ARBA00023136"/>
    </source>
</evidence>
<dbReference type="PROSITE" id="PS50990">
    <property type="entry name" value="PEPTIDASE_C39"/>
    <property type="match status" value="1"/>
</dbReference>
<dbReference type="GO" id="GO:0005524">
    <property type="term" value="F:ATP binding"/>
    <property type="evidence" value="ECO:0007669"/>
    <property type="project" value="UniProtKB-KW"/>
</dbReference>
<dbReference type="InterPro" id="IPR003439">
    <property type="entry name" value="ABC_transporter-like_ATP-bd"/>
</dbReference>
<dbReference type="AlphaFoldDB" id="A0AAE8F6J3"/>
<dbReference type="InterPro" id="IPR036640">
    <property type="entry name" value="ABC1_TM_sf"/>
</dbReference>
<keyword evidence="4 9" id="KW-0812">Transmembrane</keyword>
<feature type="transmembrane region" description="Helical" evidence="9">
    <location>
        <begin position="174"/>
        <end position="195"/>
    </location>
</feature>
<dbReference type="FunFam" id="3.40.50.300:FF:000299">
    <property type="entry name" value="ABC transporter ATP-binding protein/permease"/>
    <property type="match status" value="1"/>
</dbReference>
<feature type="domain" description="ABC transmembrane type-1" evidence="11">
    <location>
        <begin position="182"/>
        <end position="446"/>
    </location>
</feature>